<dbReference type="AlphaFoldDB" id="A0A226CX73"/>
<dbReference type="Proteomes" id="UP000198287">
    <property type="component" value="Unassembled WGS sequence"/>
</dbReference>
<dbReference type="InterPro" id="IPR027417">
    <property type="entry name" value="P-loop_NTPase"/>
</dbReference>
<keyword evidence="4" id="KW-1185">Reference proteome</keyword>
<evidence type="ECO:0000256" key="1">
    <source>
        <dbReference type="SAM" id="MobiDB-lite"/>
    </source>
</evidence>
<keyword evidence="2" id="KW-0472">Membrane</keyword>
<reference evidence="3 4" key="1">
    <citation type="submission" date="2015-12" db="EMBL/GenBank/DDBJ databases">
        <title>The genome of Folsomia candida.</title>
        <authorList>
            <person name="Faddeeva A."/>
            <person name="Derks M.F."/>
            <person name="Anvar Y."/>
            <person name="Smit S."/>
            <person name="Van Straalen N."/>
            <person name="Roelofs D."/>
        </authorList>
    </citation>
    <scope>NUCLEOTIDE SEQUENCE [LARGE SCALE GENOMIC DNA]</scope>
    <source>
        <strain evidence="3 4">VU population</strain>
        <tissue evidence="3">Whole body</tissue>
    </source>
</reference>
<comment type="caution">
    <text evidence="3">The sequence shown here is derived from an EMBL/GenBank/DDBJ whole genome shotgun (WGS) entry which is preliminary data.</text>
</comment>
<evidence type="ECO:0000313" key="3">
    <source>
        <dbReference type="EMBL" id="OXA37922.1"/>
    </source>
</evidence>
<feature type="region of interest" description="Disordered" evidence="1">
    <location>
        <begin position="203"/>
        <end position="232"/>
    </location>
</feature>
<keyword evidence="2" id="KW-1133">Transmembrane helix</keyword>
<protein>
    <submittedName>
        <fullName evidence="3">Transitional endoplasmic reticulum ATPase</fullName>
    </submittedName>
</protein>
<dbReference type="STRING" id="158441.A0A226CX73"/>
<feature type="transmembrane region" description="Helical" evidence="2">
    <location>
        <begin position="172"/>
        <end position="194"/>
    </location>
</feature>
<evidence type="ECO:0000313" key="4">
    <source>
        <dbReference type="Proteomes" id="UP000198287"/>
    </source>
</evidence>
<sequence length="274" mass="30854">MFSKFIKNILHPQKQPPPRRDDHDHIIPPLTFSTIQEQGEGGHTSQLAYLQANLITPFLNRAVYENTGQAEEKVPQGVILYGTNKDGMATITRAVVTELSLQGGGNYVHFVHGDKIAANISECFSPYEKEKMVMEMAFTEAKKFKTAVIFLPDLDHFYSTFQVHNSIEKFNITQTICLIALLLVTLILVSIGVVQVRRMPTPKDAPTRTLRTTDATRPHYLPPTTDATPPMQPASDSPIYHLHASRSTTPTHTYTPLSLHPIIYKTSWSHKQYM</sequence>
<gene>
    <name evidence="3" type="ORF">Fcan01_27364</name>
</gene>
<keyword evidence="2" id="KW-0812">Transmembrane</keyword>
<proteinExistence type="predicted"/>
<dbReference type="EMBL" id="LNIX01000051">
    <property type="protein sequence ID" value="OXA37922.1"/>
    <property type="molecule type" value="Genomic_DNA"/>
</dbReference>
<organism evidence="3 4">
    <name type="scientific">Folsomia candida</name>
    <name type="common">Springtail</name>
    <dbReference type="NCBI Taxonomy" id="158441"/>
    <lineage>
        <taxon>Eukaryota</taxon>
        <taxon>Metazoa</taxon>
        <taxon>Ecdysozoa</taxon>
        <taxon>Arthropoda</taxon>
        <taxon>Hexapoda</taxon>
        <taxon>Collembola</taxon>
        <taxon>Entomobryomorpha</taxon>
        <taxon>Isotomoidea</taxon>
        <taxon>Isotomidae</taxon>
        <taxon>Proisotominae</taxon>
        <taxon>Folsomia</taxon>
    </lineage>
</organism>
<name>A0A226CX73_FOLCA</name>
<evidence type="ECO:0000256" key="2">
    <source>
        <dbReference type="SAM" id="Phobius"/>
    </source>
</evidence>
<accession>A0A226CX73</accession>
<dbReference type="Gene3D" id="3.40.50.300">
    <property type="entry name" value="P-loop containing nucleotide triphosphate hydrolases"/>
    <property type="match status" value="1"/>
</dbReference>